<evidence type="ECO:0000313" key="11">
    <source>
        <dbReference type="Proteomes" id="UP000250079"/>
    </source>
</evidence>
<dbReference type="UniPathway" id="UPA00895"/>
<reference evidence="10 11" key="1">
    <citation type="submission" date="2016-12" db="EMBL/GenBank/DDBJ databases">
        <authorList>
            <person name="Song W.-J."/>
            <person name="Kurnit D.M."/>
        </authorList>
    </citation>
    <scope>NUCLEOTIDE SEQUENCE [LARGE SCALE GENOMIC DNA]</scope>
    <source>
        <strain evidence="10 11">IMCC3135</strain>
    </source>
</reference>
<evidence type="ECO:0000256" key="4">
    <source>
        <dbReference type="ARBA" id="ARBA00019078"/>
    </source>
</evidence>
<protein>
    <recommendedName>
        <fullName evidence="4">Methylamine utilization protein MauE</fullName>
    </recommendedName>
</protein>
<evidence type="ECO:0000256" key="7">
    <source>
        <dbReference type="ARBA" id="ARBA00023136"/>
    </source>
</evidence>
<name>A0A2Z2NVF6_9GAMM</name>
<evidence type="ECO:0000256" key="5">
    <source>
        <dbReference type="ARBA" id="ARBA00022692"/>
    </source>
</evidence>
<organism evidence="10 11">
    <name type="scientific">Granulosicoccus antarcticus IMCC3135</name>
    <dbReference type="NCBI Taxonomy" id="1192854"/>
    <lineage>
        <taxon>Bacteria</taxon>
        <taxon>Pseudomonadati</taxon>
        <taxon>Pseudomonadota</taxon>
        <taxon>Gammaproteobacteria</taxon>
        <taxon>Chromatiales</taxon>
        <taxon>Granulosicoccaceae</taxon>
        <taxon>Granulosicoccus</taxon>
    </lineage>
</organism>
<gene>
    <name evidence="10" type="ORF">IMCC3135_19710</name>
</gene>
<dbReference type="AlphaFoldDB" id="A0A2Z2NVF6"/>
<feature type="transmembrane region" description="Helical" evidence="8">
    <location>
        <begin position="145"/>
        <end position="168"/>
    </location>
</feature>
<evidence type="ECO:0000313" key="10">
    <source>
        <dbReference type="EMBL" id="ASJ74021.1"/>
    </source>
</evidence>
<proteinExistence type="predicted"/>
<evidence type="ECO:0000259" key="9">
    <source>
        <dbReference type="Pfam" id="PF07291"/>
    </source>
</evidence>
<evidence type="ECO:0000256" key="1">
    <source>
        <dbReference type="ARBA" id="ARBA00003475"/>
    </source>
</evidence>
<dbReference type="InterPro" id="IPR009908">
    <property type="entry name" value="Methylamine_util_MauE"/>
</dbReference>
<keyword evidence="5 8" id="KW-0812">Transmembrane</keyword>
<dbReference type="KEGG" id="gai:IMCC3135_19710"/>
<keyword evidence="7 8" id="KW-0472">Membrane</keyword>
<dbReference type="GO" id="GO:0016020">
    <property type="term" value="C:membrane"/>
    <property type="evidence" value="ECO:0007669"/>
    <property type="project" value="UniProtKB-SubCell"/>
</dbReference>
<dbReference type="EMBL" id="CP018632">
    <property type="protein sequence ID" value="ASJ74021.1"/>
    <property type="molecule type" value="Genomic_DNA"/>
</dbReference>
<dbReference type="Pfam" id="PF07291">
    <property type="entry name" value="MauE"/>
    <property type="match status" value="1"/>
</dbReference>
<comment type="pathway">
    <text evidence="3">One-carbon metabolism; methylamine degradation.</text>
</comment>
<accession>A0A2Z2NVF6</accession>
<evidence type="ECO:0000256" key="6">
    <source>
        <dbReference type="ARBA" id="ARBA00022989"/>
    </source>
</evidence>
<keyword evidence="11" id="KW-1185">Reference proteome</keyword>
<comment type="function">
    <text evidence="1">May be specifically involved in the processing, transport, and/or maturation of the MADH beta-subunit.</text>
</comment>
<keyword evidence="6 8" id="KW-1133">Transmembrane helix</keyword>
<dbReference type="Proteomes" id="UP000250079">
    <property type="component" value="Chromosome"/>
</dbReference>
<dbReference type="GO" id="GO:0030416">
    <property type="term" value="P:methylamine metabolic process"/>
    <property type="evidence" value="ECO:0007669"/>
    <property type="project" value="InterPro"/>
</dbReference>
<evidence type="ECO:0000256" key="2">
    <source>
        <dbReference type="ARBA" id="ARBA00004141"/>
    </source>
</evidence>
<comment type="subcellular location">
    <subcellularLocation>
        <location evidence="2">Membrane</location>
        <topology evidence="2">Multi-pass membrane protein</topology>
    </subcellularLocation>
</comment>
<evidence type="ECO:0000256" key="8">
    <source>
        <dbReference type="SAM" id="Phobius"/>
    </source>
</evidence>
<sequence>MQMSAIAGHAITFFFLWLFASAGIHKVSSANLDYYIKVFASYGMPGKWVNAQVVKCVGSVEIATGVLIVLPATRWMGASLAACLLSAYLLAMARQLWQGQLNMDCGCSGPSGADTSISHHLLIRNVVLVIMALLCLLPLSDAGIYQALPLAALLLVVGLALLMVLLYLSAEQLISSGQKLQRLKRS</sequence>
<evidence type="ECO:0000256" key="3">
    <source>
        <dbReference type="ARBA" id="ARBA00004856"/>
    </source>
</evidence>
<feature type="transmembrane region" description="Helical" evidence="8">
    <location>
        <begin position="75"/>
        <end position="93"/>
    </location>
</feature>
<feature type="domain" description="Methylamine utilisation protein MauE" evidence="9">
    <location>
        <begin position="6"/>
        <end position="137"/>
    </location>
</feature>
<feature type="transmembrane region" description="Helical" evidence="8">
    <location>
        <begin position="121"/>
        <end position="139"/>
    </location>
</feature>